<dbReference type="Proteomes" id="UP001187734">
    <property type="component" value="Unassembled WGS sequence"/>
</dbReference>
<organism evidence="1 2">
    <name type="scientific">Fusarium torulosum</name>
    <dbReference type="NCBI Taxonomy" id="33205"/>
    <lineage>
        <taxon>Eukaryota</taxon>
        <taxon>Fungi</taxon>
        <taxon>Dikarya</taxon>
        <taxon>Ascomycota</taxon>
        <taxon>Pezizomycotina</taxon>
        <taxon>Sordariomycetes</taxon>
        <taxon>Hypocreomycetidae</taxon>
        <taxon>Hypocreales</taxon>
        <taxon>Nectriaceae</taxon>
        <taxon>Fusarium</taxon>
    </lineage>
</organism>
<name>A0AAE8SLL1_9HYPO</name>
<comment type="caution">
    <text evidence="1">The sequence shown here is derived from an EMBL/GenBank/DDBJ whole genome shotgun (WGS) entry which is preliminary data.</text>
</comment>
<accession>A0AAE8SLL1</accession>
<dbReference type="EMBL" id="ONZP01000380">
    <property type="protein sequence ID" value="SPJ83604.1"/>
    <property type="molecule type" value="Genomic_DNA"/>
</dbReference>
<keyword evidence="2" id="KW-1185">Reference proteome</keyword>
<reference evidence="1" key="1">
    <citation type="submission" date="2018-03" db="EMBL/GenBank/DDBJ databases">
        <authorList>
            <person name="Guldener U."/>
        </authorList>
    </citation>
    <scope>NUCLEOTIDE SEQUENCE</scope>
</reference>
<evidence type="ECO:0000313" key="2">
    <source>
        <dbReference type="Proteomes" id="UP001187734"/>
    </source>
</evidence>
<proteinExistence type="predicted"/>
<protein>
    <submittedName>
        <fullName evidence="1">Uncharacterized protein</fullName>
    </submittedName>
</protein>
<dbReference type="AlphaFoldDB" id="A0AAE8SLL1"/>
<sequence>MPKASDKWQRIYQMNGEVTTVVCFDILYGYNGTSMISIYRAHYDNGEIVTKCDMKPVAFHTTNSGGVNRDRELMLNL</sequence>
<evidence type="ECO:0000313" key="1">
    <source>
        <dbReference type="EMBL" id="SPJ83604.1"/>
    </source>
</evidence>
<gene>
    <name evidence="1" type="ORF">FTOL_10120</name>
</gene>